<dbReference type="Proteomes" id="UP000827721">
    <property type="component" value="Unassembled WGS sequence"/>
</dbReference>
<keyword evidence="5" id="KW-0804">Transcription</keyword>
<comment type="caution">
    <text evidence="10">The sequence shown here is derived from an EMBL/GenBank/DDBJ whole genome shotgun (WGS) entry which is preliminary data.</text>
</comment>
<comment type="subcellular location">
    <subcellularLocation>
        <location evidence="1">Nucleus</location>
    </subcellularLocation>
</comment>
<gene>
    <name evidence="10" type="ORF">JRO89_XS05G0012500</name>
</gene>
<evidence type="ECO:0000259" key="9">
    <source>
        <dbReference type="PROSITE" id="PS51370"/>
    </source>
</evidence>
<evidence type="ECO:0000256" key="5">
    <source>
        <dbReference type="ARBA" id="ARBA00023163"/>
    </source>
</evidence>
<keyword evidence="2" id="KW-0217">Developmental protein</keyword>
<dbReference type="EMBL" id="JAFEMO010000005">
    <property type="protein sequence ID" value="KAH7569880.1"/>
    <property type="molecule type" value="Genomic_DNA"/>
</dbReference>
<accession>A0ABQ8HZV4</accession>
<keyword evidence="4" id="KW-0238">DNA-binding</keyword>
<dbReference type="InterPro" id="IPR017888">
    <property type="entry name" value="CYC/TB1_R_domain"/>
</dbReference>
<dbReference type="Pfam" id="PF03634">
    <property type="entry name" value="TCP"/>
    <property type="match status" value="1"/>
</dbReference>
<dbReference type="PROSITE" id="PS51369">
    <property type="entry name" value="TCP"/>
    <property type="match status" value="1"/>
</dbReference>
<dbReference type="InterPro" id="IPR017887">
    <property type="entry name" value="TF_TCP_subgr"/>
</dbReference>
<evidence type="ECO:0000313" key="11">
    <source>
        <dbReference type="Proteomes" id="UP000827721"/>
    </source>
</evidence>
<evidence type="ECO:0000313" key="10">
    <source>
        <dbReference type="EMBL" id="KAH7569880.1"/>
    </source>
</evidence>
<feature type="domain" description="R" evidence="9">
    <location>
        <begin position="240"/>
        <end position="257"/>
    </location>
</feature>
<evidence type="ECO:0000256" key="4">
    <source>
        <dbReference type="ARBA" id="ARBA00023125"/>
    </source>
</evidence>
<evidence type="ECO:0000256" key="3">
    <source>
        <dbReference type="ARBA" id="ARBA00023015"/>
    </source>
</evidence>
<evidence type="ECO:0000256" key="2">
    <source>
        <dbReference type="ARBA" id="ARBA00022473"/>
    </source>
</evidence>
<protein>
    <submittedName>
        <fullName evidence="10">Uncharacterized protein</fullName>
    </submittedName>
</protein>
<evidence type="ECO:0000256" key="7">
    <source>
        <dbReference type="SAM" id="MobiDB-lite"/>
    </source>
</evidence>
<proteinExistence type="predicted"/>
<feature type="region of interest" description="Disordered" evidence="7">
    <location>
        <begin position="67"/>
        <end position="124"/>
    </location>
</feature>
<dbReference type="PANTHER" id="PTHR31072:SF87">
    <property type="entry name" value="TRANSCRIPTION FACTOR TCP12"/>
    <property type="match status" value="1"/>
</dbReference>
<name>A0ABQ8HZV4_9ROSI</name>
<dbReference type="PANTHER" id="PTHR31072">
    <property type="entry name" value="TRANSCRIPTION FACTOR TCP4-RELATED"/>
    <property type="match status" value="1"/>
</dbReference>
<keyword evidence="6" id="KW-0539">Nucleus</keyword>
<organism evidence="10 11">
    <name type="scientific">Xanthoceras sorbifolium</name>
    <dbReference type="NCBI Taxonomy" id="99658"/>
    <lineage>
        <taxon>Eukaryota</taxon>
        <taxon>Viridiplantae</taxon>
        <taxon>Streptophyta</taxon>
        <taxon>Embryophyta</taxon>
        <taxon>Tracheophyta</taxon>
        <taxon>Spermatophyta</taxon>
        <taxon>Magnoliopsida</taxon>
        <taxon>eudicotyledons</taxon>
        <taxon>Gunneridae</taxon>
        <taxon>Pentapetalae</taxon>
        <taxon>rosids</taxon>
        <taxon>malvids</taxon>
        <taxon>Sapindales</taxon>
        <taxon>Sapindaceae</taxon>
        <taxon>Xanthoceroideae</taxon>
        <taxon>Xanthoceras</taxon>
    </lineage>
</organism>
<keyword evidence="11" id="KW-1185">Reference proteome</keyword>
<evidence type="ECO:0000259" key="8">
    <source>
        <dbReference type="PROSITE" id="PS51369"/>
    </source>
</evidence>
<reference evidence="10 11" key="1">
    <citation type="submission" date="2021-02" db="EMBL/GenBank/DDBJ databases">
        <title>Plant Genome Project.</title>
        <authorList>
            <person name="Zhang R.-G."/>
        </authorList>
    </citation>
    <scope>NUCLEOTIDE SEQUENCE [LARGE SCALE GENOMIC DNA]</scope>
    <source>
        <tissue evidence="10">Leaves</tissue>
    </source>
</reference>
<sequence>MYPSSSNCDPFPSTNQTMLGSYSSSAQVQEQHSSLFLHFPEPFLADDDNELLMTHFLSQHQILGSSTNQVAAEAENKTASPNEATKRTTKKKKSESNGEKQSIPKKKTGKKDRHSKIYTAQGPRDRRMRLSLQIARKFFDLQDMLGFDKASKTIEWLFSKSKAAIKEITESLPSVKHSCSGGGKSLSSTSESEVVSGIFKATEDNRDLKGALAIGESSVGTTRGAPNRKSRKATTNPLVRESREKARARARERTLEKRKIKDLEIAKQCSDEANPNDLELLGSPSALQTAENLGSCSQEMNSSLKVATEDQEEPSSTVHFPENQMDSVSIIEKFLGITSSPRSSSIFNYSLNIAESSGANFHQNNLVFPGNWDGTESDNRIHYSYSSLTNTKEPTGNLLVQNPNAIFIINPNSQEQKSNSTFMTPANAGPMLVLIQLLRKQSPHVERNPSQIRFSFSKLRAQKESFITFDRFLSVKRTIVIPTYGDKAPPLTKELPREYSTLPHRFKSLVH</sequence>
<evidence type="ECO:0000256" key="1">
    <source>
        <dbReference type="ARBA" id="ARBA00004123"/>
    </source>
</evidence>
<dbReference type="InterPro" id="IPR005333">
    <property type="entry name" value="Transcription_factor_TCP"/>
</dbReference>
<feature type="compositionally biased region" description="Basic residues" evidence="7">
    <location>
        <begin position="103"/>
        <end position="116"/>
    </location>
</feature>
<keyword evidence="3" id="KW-0805">Transcription regulation</keyword>
<evidence type="ECO:0000256" key="6">
    <source>
        <dbReference type="ARBA" id="ARBA00023242"/>
    </source>
</evidence>
<feature type="region of interest" description="Disordered" evidence="7">
    <location>
        <begin position="218"/>
        <end position="245"/>
    </location>
</feature>
<dbReference type="PROSITE" id="PS51370">
    <property type="entry name" value="R"/>
    <property type="match status" value="1"/>
</dbReference>
<feature type="domain" description="TCP" evidence="8">
    <location>
        <begin position="110"/>
        <end position="168"/>
    </location>
</feature>